<keyword evidence="3 16" id="KW-0813">Transport</keyword>
<dbReference type="GO" id="GO:0005886">
    <property type="term" value="C:plasma membrane"/>
    <property type="evidence" value="ECO:0007669"/>
    <property type="project" value="UniProtKB-SubCell"/>
</dbReference>
<evidence type="ECO:0000256" key="4">
    <source>
        <dbReference type="ARBA" id="ARBA00022660"/>
    </source>
</evidence>
<dbReference type="CDD" id="cd04213">
    <property type="entry name" value="CuRO_CcO_Caa3_II"/>
    <property type="match status" value="1"/>
</dbReference>
<dbReference type="GO" id="GO:0016491">
    <property type="term" value="F:oxidoreductase activity"/>
    <property type="evidence" value="ECO:0007669"/>
    <property type="project" value="InterPro"/>
</dbReference>
<dbReference type="AlphaFoldDB" id="A0AA35CIG8"/>
<evidence type="ECO:0000259" key="21">
    <source>
        <dbReference type="PROSITE" id="PS50999"/>
    </source>
</evidence>
<dbReference type="EMBL" id="AP025628">
    <property type="protein sequence ID" value="BDG58948.1"/>
    <property type="molecule type" value="Genomic_DNA"/>
</dbReference>
<keyword evidence="8 16" id="KW-0249">Electron transport</keyword>
<dbReference type="GO" id="GO:0004129">
    <property type="term" value="F:cytochrome-c oxidase activity"/>
    <property type="evidence" value="ECO:0007669"/>
    <property type="project" value="UniProtKB-EC"/>
</dbReference>
<feature type="domain" description="Cytochrome oxidase subunit II transmembrane region profile" evidence="21">
    <location>
        <begin position="21"/>
        <end position="118"/>
    </location>
</feature>
<evidence type="ECO:0000256" key="7">
    <source>
        <dbReference type="ARBA" id="ARBA00022967"/>
    </source>
</evidence>
<dbReference type="Gene3D" id="2.60.40.420">
    <property type="entry name" value="Cupredoxins - blue copper proteins"/>
    <property type="match status" value="1"/>
</dbReference>
<reference evidence="23" key="1">
    <citation type="submission" date="2022-03" db="EMBL/GenBank/DDBJ databases">
        <title>Complete genome sequence of Caldinitratiruptor microaerophilus.</title>
        <authorList>
            <person name="Mukaiyama R."/>
            <person name="Nishiyama T."/>
            <person name="Ueda K."/>
        </authorList>
    </citation>
    <scope>NUCLEOTIDE SEQUENCE</scope>
    <source>
        <strain evidence="23">JCM 16183</strain>
    </source>
</reference>
<keyword evidence="4 16" id="KW-0679">Respiratory chain</keyword>
<comment type="cofactor">
    <cofactor evidence="17">
        <name>Cu cation</name>
        <dbReference type="ChEBI" id="CHEBI:23378"/>
    </cofactor>
    <text evidence="17">Binds a copper A center.</text>
</comment>
<dbReference type="InterPro" id="IPR001505">
    <property type="entry name" value="Copper_CuA"/>
</dbReference>
<dbReference type="Pfam" id="PF02790">
    <property type="entry name" value="COX2_TM"/>
    <property type="match status" value="1"/>
</dbReference>
<feature type="signal peptide" evidence="19">
    <location>
        <begin position="1"/>
        <end position="25"/>
    </location>
</feature>
<dbReference type="GO" id="GO:0020037">
    <property type="term" value="F:heme binding"/>
    <property type="evidence" value="ECO:0007669"/>
    <property type="project" value="InterPro"/>
</dbReference>
<evidence type="ECO:0000256" key="12">
    <source>
        <dbReference type="ARBA" id="ARBA00023136"/>
    </source>
</evidence>
<dbReference type="PROSITE" id="PS51007">
    <property type="entry name" value="CYTC"/>
    <property type="match status" value="1"/>
</dbReference>
<feature type="chain" id="PRO_5041217971" description="Cytochrome c oxidase subunit 2" evidence="19">
    <location>
        <begin position="26"/>
        <end position="334"/>
    </location>
</feature>
<keyword evidence="19" id="KW-0732">Signal</keyword>
<keyword evidence="15" id="KW-0349">Heme</keyword>
<keyword evidence="9 18" id="KW-1133">Transmembrane helix</keyword>
<protein>
    <recommendedName>
        <fullName evidence="17">Cytochrome c oxidase subunit 2</fullName>
        <ecNumber evidence="17">7.1.1.9</ecNumber>
    </recommendedName>
</protein>
<dbReference type="GO" id="GO:0005507">
    <property type="term" value="F:copper ion binding"/>
    <property type="evidence" value="ECO:0007669"/>
    <property type="project" value="InterPro"/>
</dbReference>
<evidence type="ECO:0000256" key="3">
    <source>
        <dbReference type="ARBA" id="ARBA00022448"/>
    </source>
</evidence>
<dbReference type="InterPro" id="IPR009056">
    <property type="entry name" value="Cyt_c-like_dom"/>
</dbReference>
<feature type="domain" description="Cytochrome oxidase subunit II copper A binding" evidence="20">
    <location>
        <begin position="121"/>
        <end position="233"/>
    </location>
</feature>
<keyword evidence="7" id="KW-1278">Translocase</keyword>
<dbReference type="Gene3D" id="1.10.287.90">
    <property type="match status" value="1"/>
</dbReference>
<dbReference type="PROSITE" id="PS00078">
    <property type="entry name" value="COX2"/>
    <property type="match status" value="1"/>
</dbReference>
<evidence type="ECO:0000256" key="6">
    <source>
        <dbReference type="ARBA" id="ARBA00022723"/>
    </source>
</evidence>
<dbReference type="InterPro" id="IPR008972">
    <property type="entry name" value="Cupredoxin"/>
</dbReference>
<evidence type="ECO:0000256" key="13">
    <source>
        <dbReference type="ARBA" id="ARBA00024688"/>
    </source>
</evidence>
<evidence type="ECO:0000256" key="5">
    <source>
        <dbReference type="ARBA" id="ARBA00022692"/>
    </source>
</evidence>
<evidence type="ECO:0000256" key="18">
    <source>
        <dbReference type="SAM" id="Phobius"/>
    </source>
</evidence>
<dbReference type="InterPro" id="IPR034236">
    <property type="entry name" value="CuRO_CcO_Caa3_II"/>
</dbReference>
<keyword evidence="24" id="KW-1185">Reference proteome</keyword>
<feature type="domain" description="Cytochrome c" evidence="22">
    <location>
        <begin position="244"/>
        <end position="334"/>
    </location>
</feature>
<evidence type="ECO:0000313" key="23">
    <source>
        <dbReference type="EMBL" id="BDG58948.1"/>
    </source>
</evidence>
<dbReference type="InterPro" id="IPR002429">
    <property type="entry name" value="CcO_II-like_C"/>
</dbReference>
<dbReference type="PANTHER" id="PTHR22888:SF18">
    <property type="entry name" value="CYTOCHROME BO(3) UBIQUINOL OXIDASE SUBUNIT 2"/>
    <property type="match status" value="1"/>
</dbReference>
<evidence type="ECO:0000256" key="8">
    <source>
        <dbReference type="ARBA" id="ARBA00022982"/>
    </source>
</evidence>
<name>A0AA35CIG8_9FIRM</name>
<dbReference type="Pfam" id="PF00116">
    <property type="entry name" value="COX2"/>
    <property type="match status" value="1"/>
</dbReference>
<keyword evidence="6 15" id="KW-0479">Metal-binding</keyword>
<evidence type="ECO:0000256" key="15">
    <source>
        <dbReference type="PROSITE-ProRule" id="PRU00433"/>
    </source>
</evidence>
<feature type="transmembrane region" description="Helical" evidence="18">
    <location>
        <begin position="88"/>
        <end position="105"/>
    </location>
</feature>
<evidence type="ECO:0000256" key="19">
    <source>
        <dbReference type="SAM" id="SignalP"/>
    </source>
</evidence>
<feature type="transmembrane region" description="Helical" evidence="18">
    <location>
        <begin position="48"/>
        <end position="67"/>
    </location>
</feature>
<organism evidence="23 24">
    <name type="scientific">Caldinitratiruptor microaerophilus</name>
    <dbReference type="NCBI Taxonomy" id="671077"/>
    <lineage>
        <taxon>Bacteria</taxon>
        <taxon>Bacillati</taxon>
        <taxon>Bacillota</taxon>
        <taxon>Clostridia</taxon>
        <taxon>Eubacteriales</taxon>
        <taxon>Symbiobacteriaceae</taxon>
        <taxon>Caldinitratiruptor</taxon>
    </lineage>
</organism>
<gene>
    <name evidence="23" type="ORF">caldi_00380</name>
</gene>
<dbReference type="InterPro" id="IPR045187">
    <property type="entry name" value="CcO_II"/>
</dbReference>
<dbReference type="SUPFAM" id="SSF81464">
    <property type="entry name" value="Cytochrome c oxidase subunit II-like, transmembrane region"/>
    <property type="match status" value="1"/>
</dbReference>
<evidence type="ECO:0000256" key="17">
    <source>
        <dbReference type="RuleBase" id="RU004024"/>
    </source>
</evidence>
<keyword evidence="5 16" id="KW-0812">Transmembrane</keyword>
<dbReference type="Pfam" id="PF00034">
    <property type="entry name" value="Cytochrom_C"/>
    <property type="match status" value="1"/>
</dbReference>
<keyword evidence="11 17" id="KW-0186">Copper</keyword>
<evidence type="ECO:0000313" key="24">
    <source>
        <dbReference type="Proteomes" id="UP001163687"/>
    </source>
</evidence>
<dbReference type="PROSITE" id="PS50857">
    <property type="entry name" value="COX2_CUA"/>
    <property type="match status" value="1"/>
</dbReference>
<sequence>MGRSRPRRLLAALVGALLVAGCARAPQSILDPAGPVARAQYRLFTFDVAMVTGIGVVMAFLILYAVFRFRRRGSAGGLPPQVDGNRRLEIGWTLAAVLVLIPLAVEPIKDEFALAAPPPGQDVLQVRVVGHQWWWEFEYPDLGIVTANELHIPTGQPVQLTITSADVLHSFWVPRLGGKMDAVPGRQNKLWLQADEPGTYLGQCAELCGTSHANMRLRVIAQTAAEFEAWVRTRQNPVTQPQSDLAARGQAKFQQTCAACHTVDGTPAKGKVGPNLTGVGSRTTIAAGMLQNTDENLARWLQNPPAVKPGALMPNLNLKKEEIEALVAYLRGLK</sequence>
<accession>A0AA35CIG8</accession>
<dbReference type="PANTHER" id="PTHR22888">
    <property type="entry name" value="CYTOCHROME C OXIDASE, SUBUNIT II"/>
    <property type="match status" value="1"/>
</dbReference>
<keyword evidence="12 18" id="KW-0472">Membrane</keyword>
<evidence type="ECO:0000256" key="1">
    <source>
        <dbReference type="ARBA" id="ARBA00004141"/>
    </source>
</evidence>
<comment type="function">
    <text evidence="13 17">Subunits I and II form the functional core of the enzyme complex. Electrons originating in cytochrome c are transferred via heme a and Cu(A) to the binuclear center formed by heme a3 and Cu(B).</text>
</comment>
<comment type="subcellular location">
    <subcellularLocation>
        <location evidence="16">Cell membrane</location>
        <topology evidence="16">Multi-pass membrane protein</topology>
    </subcellularLocation>
    <subcellularLocation>
        <location evidence="1">Membrane</location>
        <topology evidence="1">Multi-pass membrane protein</topology>
    </subcellularLocation>
</comment>
<dbReference type="NCBIfam" id="TIGR02866">
    <property type="entry name" value="CoxB"/>
    <property type="match status" value="1"/>
</dbReference>
<evidence type="ECO:0000259" key="20">
    <source>
        <dbReference type="PROSITE" id="PS50857"/>
    </source>
</evidence>
<dbReference type="PROSITE" id="PS51257">
    <property type="entry name" value="PROKAR_LIPOPROTEIN"/>
    <property type="match status" value="1"/>
</dbReference>
<evidence type="ECO:0000256" key="2">
    <source>
        <dbReference type="ARBA" id="ARBA00007866"/>
    </source>
</evidence>
<evidence type="ECO:0000256" key="11">
    <source>
        <dbReference type="ARBA" id="ARBA00023008"/>
    </source>
</evidence>
<keyword evidence="10 15" id="KW-0408">Iron</keyword>
<dbReference type="InterPro" id="IPR014222">
    <property type="entry name" value="Cyt_c_oxidase_su2"/>
</dbReference>
<evidence type="ECO:0000256" key="14">
    <source>
        <dbReference type="ARBA" id="ARBA00047816"/>
    </source>
</evidence>
<dbReference type="InterPro" id="IPR011759">
    <property type="entry name" value="Cyt_c_oxidase_su2_TM_dom"/>
</dbReference>
<evidence type="ECO:0000256" key="9">
    <source>
        <dbReference type="ARBA" id="ARBA00022989"/>
    </source>
</evidence>
<dbReference type="Proteomes" id="UP001163687">
    <property type="component" value="Chromosome"/>
</dbReference>
<comment type="similarity">
    <text evidence="2 16">Belongs to the cytochrome c oxidase subunit 2 family.</text>
</comment>
<dbReference type="GO" id="GO:0042773">
    <property type="term" value="P:ATP synthesis coupled electron transport"/>
    <property type="evidence" value="ECO:0007669"/>
    <property type="project" value="TreeGrafter"/>
</dbReference>
<evidence type="ECO:0000259" key="22">
    <source>
        <dbReference type="PROSITE" id="PS51007"/>
    </source>
</evidence>
<evidence type="ECO:0000256" key="10">
    <source>
        <dbReference type="ARBA" id="ARBA00023004"/>
    </source>
</evidence>
<dbReference type="SUPFAM" id="SSF49503">
    <property type="entry name" value="Cupredoxins"/>
    <property type="match status" value="1"/>
</dbReference>
<proteinExistence type="inferred from homology"/>
<evidence type="ECO:0000256" key="16">
    <source>
        <dbReference type="RuleBase" id="RU000456"/>
    </source>
</evidence>
<dbReference type="PROSITE" id="PS50999">
    <property type="entry name" value="COX2_TM"/>
    <property type="match status" value="1"/>
</dbReference>
<comment type="catalytic activity">
    <reaction evidence="14 17">
        <text>4 Fe(II)-[cytochrome c] + O2 + 8 H(+)(in) = 4 Fe(III)-[cytochrome c] + 2 H2O + 4 H(+)(out)</text>
        <dbReference type="Rhea" id="RHEA:11436"/>
        <dbReference type="Rhea" id="RHEA-COMP:10350"/>
        <dbReference type="Rhea" id="RHEA-COMP:14399"/>
        <dbReference type="ChEBI" id="CHEBI:15377"/>
        <dbReference type="ChEBI" id="CHEBI:15378"/>
        <dbReference type="ChEBI" id="CHEBI:15379"/>
        <dbReference type="ChEBI" id="CHEBI:29033"/>
        <dbReference type="ChEBI" id="CHEBI:29034"/>
        <dbReference type="EC" id="7.1.1.9"/>
    </reaction>
</comment>
<dbReference type="KEGG" id="cmic:caldi_00380"/>
<dbReference type="InterPro" id="IPR036257">
    <property type="entry name" value="Cyt_c_oxidase_su2_TM_sf"/>
</dbReference>
<dbReference type="RefSeq" id="WP_264843072.1">
    <property type="nucleotide sequence ID" value="NZ_AP025628.1"/>
</dbReference>
<dbReference type="EC" id="7.1.1.9" evidence="17"/>